<gene>
    <name evidence="1" type="ORF">GCM10022211_21620</name>
</gene>
<dbReference type="RefSeq" id="WP_344710282.1">
    <property type="nucleotide sequence ID" value="NZ_BAAAZD010000002.1"/>
</dbReference>
<dbReference type="EMBL" id="BAAAZD010000002">
    <property type="protein sequence ID" value="GAA4007899.1"/>
    <property type="molecule type" value="Genomic_DNA"/>
</dbReference>
<name>A0ABP7S7I4_9SPHN</name>
<accession>A0ABP7S7I4</accession>
<comment type="caution">
    <text evidence="1">The sequence shown here is derived from an EMBL/GenBank/DDBJ whole genome shotgun (WGS) entry which is preliminary data.</text>
</comment>
<dbReference type="InterPro" id="IPR010836">
    <property type="entry name" value="SapC"/>
</dbReference>
<evidence type="ECO:0000313" key="1">
    <source>
        <dbReference type="EMBL" id="GAA4007899.1"/>
    </source>
</evidence>
<protein>
    <submittedName>
        <fullName evidence="1">SapC family protein</fullName>
    </submittedName>
</protein>
<sequence>MASAAPITGLPLLYNQLEPISSQQHGKMKVRGLDALPQLANVHAIPLTVDEFALAQRHYPIIFSAGEDPLPLALMGLNEGVNTFIDAEGKGIEKSVYLPAYLRRYPFLLARLNPQGEELSLCVDPTSGAVGEFEDGQALFEDDGQPSEATKSILQFCEQFEEAGQRTTLFMAELKKAGLLMEGEVAIQPEGAEQPFIYRGFSMVDEEKLRELRGDELRKMNQNGLLPLVFAHLFSLSQTREIFARQVEQGKGPIDRPATAAPQPVEA</sequence>
<keyword evidence="2" id="KW-1185">Reference proteome</keyword>
<proteinExistence type="predicted"/>
<evidence type="ECO:0000313" key="2">
    <source>
        <dbReference type="Proteomes" id="UP001501310"/>
    </source>
</evidence>
<dbReference type="Pfam" id="PF07277">
    <property type="entry name" value="SapC"/>
    <property type="match status" value="1"/>
</dbReference>
<reference evidence="2" key="1">
    <citation type="journal article" date="2019" name="Int. J. Syst. Evol. Microbiol.">
        <title>The Global Catalogue of Microorganisms (GCM) 10K type strain sequencing project: providing services to taxonomists for standard genome sequencing and annotation.</title>
        <authorList>
            <consortium name="The Broad Institute Genomics Platform"/>
            <consortium name="The Broad Institute Genome Sequencing Center for Infectious Disease"/>
            <person name="Wu L."/>
            <person name="Ma J."/>
        </authorList>
    </citation>
    <scope>NUCLEOTIDE SEQUENCE [LARGE SCALE GENOMIC DNA]</scope>
    <source>
        <strain evidence="2">JCM 16603</strain>
    </source>
</reference>
<organism evidence="1 2">
    <name type="scientific">Sphingomonas humi</name>
    <dbReference type="NCBI Taxonomy" id="335630"/>
    <lineage>
        <taxon>Bacteria</taxon>
        <taxon>Pseudomonadati</taxon>
        <taxon>Pseudomonadota</taxon>
        <taxon>Alphaproteobacteria</taxon>
        <taxon>Sphingomonadales</taxon>
        <taxon>Sphingomonadaceae</taxon>
        <taxon>Sphingomonas</taxon>
    </lineage>
</organism>
<dbReference type="Proteomes" id="UP001501310">
    <property type="component" value="Unassembled WGS sequence"/>
</dbReference>